<organism evidence="5 6">
    <name type="scientific">Salipaludibacillus aurantiacus</name>
    <dbReference type="NCBI Taxonomy" id="1601833"/>
    <lineage>
        <taxon>Bacteria</taxon>
        <taxon>Bacillati</taxon>
        <taxon>Bacillota</taxon>
        <taxon>Bacilli</taxon>
        <taxon>Bacillales</taxon>
        <taxon>Bacillaceae</taxon>
    </lineage>
</organism>
<dbReference type="SUPFAM" id="SSF63829">
    <property type="entry name" value="Calcium-dependent phosphotriesterase"/>
    <property type="match status" value="1"/>
</dbReference>
<accession>A0A1H9V0P1</accession>
<dbReference type="EMBL" id="FOGT01000009">
    <property type="protein sequence ID" value="SES14833.1"/>
    <property type="molecule type" value="Genomic_DNA"/>
</dbReference>
<dbReference type="PRINTS" id="PR01790">
    <property type="entry name" value="SMP30FAMILY"/>
</dbReference>
<dbReference type="PANTHER" id="PTHR10907:SF47">
    <property type="entry name" value="REGUCALCIN"/>
    <property type="match status" value="1"/>
</dbReference>
<feature type="binding site" evidence="3">
    <location>
        <position position="16"/>
    </location>
    <ligand>
        <name>a divalent metal cation</name>
        <dbReference type="ChEBI" id="CHEBI:60240"/>
    </ligand>
</feature>
<feature type="active site" description="Proton donor/acceptor" evidence="2">
    <location>
        <position position="197"/>
    </location>
</feature>
<dbReference type="InterPro" id="IPR005511">
    <property type="entry name" value="SMP-30"/>
</dbReference>
<dbReference type="GO" id="GO:0019853">
    <property type="term" value="P:L-ascorbic acid biosynthetic process"/>
    <property type="evidence" value="ECO:0007669"/>
    <property type="project" value="TreeGrafter"/>
</dbReference>
<gene>
    <name evidence="5" type="ORF">SAMN05518684_10927</name>
</gene>
<evidence type="ECO:0000256" key="1">
    <source>
        <dbReference type="ARBA" id="ARBA00008853"/>
    </source>
</evidence>
<evidence type="ECO:0000256" key="2">
    <source>
        <dbReference type="PIRSR" id="PIRSR605511-1"/>
    </source>
</evidence>
<dbReference type="Gene3D" id="2.120.10.30">
    <property type="entry name" value="TolB, C-terminal domain"/>
    <property type="match status" value="1"/>
</dbReference>
<reference evidence="6" key="1">
    <citation type="submission" date="2016-10" db="EMBL/GenBank/DDBJ databases">
        <authorList>
            <person name="Varghese N."/>
            <person name="Submissions S."/>
        </authorList>
    </citation>
    <scope>NUCLEOTIDE SEQUENCE [LARGE SCALE GENOMIC DNA]</scope>
    <source>
        <strain evidence="6">S9</strain>
    </source>
</reference>
<feature type="binding site" evidence="3">
    <location>
        <position position="147"/>
    </location>
    <ligand>
        <name>a divalent metal cation</name>
        <dbReference type="ChEBI" id="CHEBI:60240"/>
    </ligand>
</feature>
<feature type="domain" description="SMP-30/Gluconolactonase/LRE-like region" evidence="4">
    <location>
        <begin position="14"/>
        <end position="257"/>
    </location>
</feature>
<dbReference type="AlphaFoldDB" id="A0A1H9V0P1"/>
<protein>
    <submittedName>
        <fullName evidence="5">Sugar lactone lactonase YvrE</fullName>
    </submittedName>
</protein>
<feature type="binding site" evidence="3">
    <location>
        <position position="197"/>
    </location>
    <ligand>
        <name>a divalent metal cation</name>
        <dbReference type="ChEBI" id="CHEBI:60240"/>
    </ligand>
</feature>
<dbReference type="Pfam" id="PF08450">
    <property type="entry name" value="SGL"/>
    <property type="match status" value="1"/>
</dbReference>
<comment type="cofactor">
    <cofactor evidence="3">
        <name>Zn(2+)</name>
        <dbReference type="ChEBI" id="CHEBI:29105"/>
    </cofactor>
    <text evidence="3">Binds 1 divalent metal cation per subunit.</text>
</comment>
<dbReference type="RefSeq" id="WP_093052288.1">
    <property type="nucleotide sequence ID" value="NZ_FOGT01000009.1"/>
</dbReference>
<sequence length="291" mass="31971">MFEPELVLDSKAALAEGPSWNAKSQKLLWVDINGHTVNAFDPETGGNESLDVGEKVGAVVPRENGGLVLAMESGFYTYSKETKELTPVEDPEAHLKGTRFNDGKCDPQGRFWAGTMVMEGEPGEANLYRLDHDLKVNLMISDVTVSNGLAWNPEKSKMYYIDTKSKKIRSYEFDGETGSIDEERTIITIPEDMGSPDGMTIDEEGMLWIAFFHGGKVVRFNPDNGDSLSEVLMPASNVTSCAFGGENLDELYITTAREGLTEEELDRQPHAGGIFRIKPGVKGAPSYTFQG</sequence>
<feature type="binding site" evidence="3">
    <location>
        <position position="119"/>
    </location>
    <ligand>
        <name>substrate</name>
    </ligand>
</feature>
<dbReference type="InterPro" id="IPR013658">
    <property type="entry name" value="SGL"/>
</dbReference>
<proteinExistence type="inferred from homology"/>
<evidence type="ECO:0000256" key="3">
    <source>
        <dbReference type="PIRSR" id="PIRSR605511-2"/>
    </source>
</evidence>
<evidence type="ECO:0000313" key="5">
    <source>
        <dbReference type="EMBL" id="SES14833.1"/>
    </source>
</evidence>
<evidence type="ECO:0000313" key="6">
    <source>
        <dbReference type="Proteomes" id="UP000198571"/>
    </source>
</evidence>
<dbReference type="PANTHER" id="PTHR10907">
    <property type="entry name" value="REGUCALCIN"/>
    <property type="match status" value="1"/>
</dbReference>
<evidence type="ECO:0000259" key="4">
    <source>
        <dbReference type="Pfam" id="PF08450"/>
    </source>
</evidence>
<dbReference type="OrthoDB" id="2633250at2"/>
<keyword evidence="3" id="KW-0479">Metal-binding</keyword>
<name>A0A1H9V0P1_9BACI</name>
<dbReference type="STRING" id="1601833.SAMN05518684_10927"/>
<keyword evidence="3" id="KW-0862">Zinc</keyword>
<dbReference type="GO" id="GO:0005509">
    <property type="term" value="F:calcium ion binding"/>
    <property type="evidence" value="ECO:0007669"/>
    <property type="project" value="TreeGrafter"/>
</dbReference>
<dbReference type="Proteomes" id="UP000198571">
    <property type="component" value="Unassembled WGS sequence"/>
</dbReference>
<dbReference type="GO" id="GO:0004341">
    <property type="term" value="F:gluconolactonase activity"/>
    <property type="evidence" value="ECO:0007669"/>
    <property type="project" value="TreeGrafter"/>
</dbReference>
<comment type="similarity">
    <text evidence="1">Belongs to the SMP-30/CGR1 family.</text>
</comment>
<feature type="binding site" evidence="3">
    <location>
        <position position="101"/>
    </location>
    <ligand>
        <name>substrate</name>
    </ligand>
</feature>
<feature type="binding site" evidence="3">
    <location>
        <position position="99"/>
    </location>
    <ligand>
        <name>substrate</name>
    </ligand>
</feature>
<keyword evidence="6" id="KW-1185">Reference proteome</keyword>
<dbReference type="InterPro" id="IPR011042">
    <property type="entry name" value="6-blade_b-propeller_TolB-like"/>
</dbReference>